<dbReference type="KEGG" id="pabo:BCY86_03735"/>
<evidence type="ECO:0000313" key="2">
    <source>
        <dbReference type="Proteomes" id="UP000185544"/>
    </source>
</evidence>
<proteinExistence type="predicted"/>
<accession>A0A1L6MWH7</accession>
<dbReference type="STRING" id="1882918.BCY86_03735"/>
<dbReference type="RefSeq" id="WP_075276536.1">
    <property type="nucleotide sequence ID" value="NZ_CP016908.1"/>
</dbReference>
<organism evidence="1 2">
    <name type="scientific">Pajaroellobacter abortibovis</name>
    <dbReference type="NCBI Taxonomy" id="1882918"/>
    <lineage>
        <taxon>Bacteria</taxon>
        <taxon>Pseudomonadati</taxon>
        <taxon>Myxococcota</taxon>
        <taxon>Polyangia</taxon>
        <taxon>Polyangiales</taxon>
        <taxon>Polyangiaceae</taxon>
    </lineage>
</organism>
<evidence type="ECO:0000313" key="1">
    <source>
        <dbReference type="EMBL" id="APR99886.1"/>
    </source>
</evidence>
<dbReference type="EMBL" id="CP016908">
    <property type="protein sequence ID" value="APR99886.1"/>
    <property type="molecule type" value="Genomic_DNA"/>
</dbReference>
<keyword evidence="2" id="KW-1185">Reference proteome</keyword>
<dbReference type="AlphaFoldDB" id="A0A1L6MWH7"/>
<protein>
    <submittedName>
        <fullName evidence="1">Uncharacterized protein</fullName>
    </submittedName>
</protein>
<dbReference type="Proteomes" id="UP000185544">
    <property type="component" value="Chromosome"/>
</dbReference>
<name>A0A1L6MWH7_9BACT</name>
<reference evidence="1 2" key="1">
    <citation type="submission" date="2016-08" db="EMBL/GenBank/DDBJ databases">
        <title>Identification and validation of antigenic proteins from Pajaroellobacter abortibovis using de-novo genome sequence assembly and reverse vaccinology.</title>
        <authorList>
            <person name="Welly B.T."/>
            <person name="Miller M.R."/>
            <person name="Stott J.L."/>
            <person name="Blanchard M.T."/>
            <person name="Islas-Trejo A.D."/>
            <person name="O'Rourke S.M."/>
            <person name="Young A.E."/>
            <person name="Medrano J.F."/>
            <person name="Van Eenennaam A.L."/>
        </authorList>
    </citation>
    <scope>NUCLEOTIDE SEQUENCE [LARGE SCALE GENOMIC DNA]</scope>
    <source>
        <strain evidence="1 2">BTF92-0548A/99-0131</strain>
    </source>
</reference>
<gene>
    <name evidence="1" type="ORF">BCY86_03735</name>
</gene>
<sequence length="71" mass="7901">MIPIEGYVVDIPVKIGERGAPRSTIVQIDSAKQRVYSYQEAYASAVAKYAQSQAVLKQHQADRLSKVTQLH</sequence>